<dbReference type="SMART" id="SM00642">
    <property type="entry name" value="Aamy"/>
    <property type="match status" value="1"/>
</dbReference>
<dbReference type="GO" id="GO:0000025">
    <property type="term" value="P:maltose catabolic process"/>
    <property type="evidence" value="ECO:0007669"/>
    <property type="project" value="TreeGrafter"/>
</dbReference>
<evidence type="ECO:0000313" key="10">
    <source>
        <dbReference type="EMBL" id="KAF2745474.1"/>
    </source>
</evidence>
<keyword evidence="6" id="KW-0462">Maltose metabolism</keyword>
<dbReference type="CDD" id="cd11333">
    <property type="entry name" value="AmyAc_SI_OligoGlu_DGase"/>
    <property type="match status" value="1"/>
</dbReference>
<evidence type="ECO:0000256" key="4">
    <source>
        <dbReference type="ARBA" id="ARBA00022801"/>
    </source>
</evidence>
<evidence type="ECO:0000256" key="1">
    <source>
        <dbReference type="ARBA" id="ARBA00001657"/>
    </source>
</evidence>
<dbReference type="Proteomes" id="UP000799440">
    <property type="component" value="Unassembled WGS sequence"/>
</dbReference>
<dbReference type="AlphaFoldDB" id="A0A6A6V6X9"/>
<dbReference type="InterPro" id="IPR017853">
    <property type="entry name" value="GH"/>
</dbReference>
<evidence type="ECO:0000259" key="9">
    <source>
        <dbReference type="SMART" id="SM00642"/>
    </source>
</evidence>
<dbReference type="GO" id="GO:0004558">
    <property type="term" value="F:alpha-1,4-glucosidase activity"/>
    <property type="evidence" value="ECO:0007669"/>
    <property type="project" value="UniProtKB-EC"/>
</dbReference>
<protein>
    <recommendedName>
        <fullName evidence="8">Alpha-glucosidase</fullName>
        <ecNumber evidence="3">3.2.1.20</ecNumber>
    </recommendedName>
    <alternativeName>
        <fullName evidence="7">Maltase</fullName>
    </alternativeName>
</protein>
<dbReference type="PANTHER" id="PTHR10357:SF222">
    <property type="entry name" value="MALTASE MALT (AFU_ORTHOLOGUE AFUA_8G07070)"/>
    <property type="match status" value="1"/>
</dbReference>
<dbReference type="GO" id="GO:0004574">
    <property type="term" value="F:oligo-1,6-glucosidase activity"/>
    <property type="evidence" value="ECO:0007669"/>
    <property type="project" value="TreeGrafter"/>
</dbReference>
<dbReference type="FunFam" id="3.90.400.10:FF:000003">
    <property type="entry name" value="Probable alpha-glucosidase (Maltase)"/>
    <property type="match status" value="1"/>
</dbReference>
<dbReference type="Gene3D" id="2.60.40.1180">
    <property type="entry name" value="Golgi alpha-mannosidase II"/>
    <property type="match status" value="1"/>
</dbReference>
<organism evidence="10 11">
    <name type="scientific">Sporormia fimetaria CBS 119925</name>
    <dbReference type="NCBI Taxonomy" id="1340428"/>
    <lineage>
        <taxon>Eukaryota</taxon>
        <taxon>Fungi</taxon>
        <taxon>Dikarya</taxon>
        <taxon>Ascomycota</taxon>
        <taxon>Pezizomycotina</taxon>
        <taxon>Dothideomycetes</taxon>
        <taxon>Pleosporomycetidae</taxon>
        <taxon>Pleosporales</taxon>
        <taxon>Sporormiaceae</taxon>
        <taxon>Sporormia</taxon>
    </lineage>
</organism>
<dbReference type="PANTHER" id="PTHR10357">
    <property type="entry name" value="ALPHA-AMYLASE FAMILY MEMBER"/>
    <property type="match status" value="1"/>
</dbReference>
<sequence>MSPHAEPAGHARVWWKEAVFYQVYPASFKDSNGDGWGDIPGLLEKISYIASLGVDVVWLSPMFESPQLDMGYDISDYEVVDPSYGTVEDVERLIKACHDNGMKIILDLVVNHTSDQHAWFKDSRSSNDNPKRDWYFWRPARYDEDGNRLPPTNYRSYFAGGTWTWDEHTQEYYLHLYDKSQPDLNWENEDCRKAIYDSAMRFWLNKGIDGFRVDTVNKYSKVTSFPDAPITEPNTFIQPAAQFWCNGPRIHEFIREMNTEVLSKYTTYDGQPVVTVGELSLTPEPSGVLPYVSARQKELDMVFQFDITHLGQGNGFQDKYDFAPWQLPEMKEIVRKWQTFIEGTDGWTTVFNENHDNGRSVSRFADDSPEWRVQSAKMLALWLVTQTGTLFLYQGQEIGMINAPRSWPIEEYKDVEATGHYAEAVRLAVNGSDPTRKERILNGLQLMARDHARLPFQWDATHNAGFSTGRPWMRVHDLYKEINAASQEEDPDSVLSFYKRALKLRKEHRDVLVYGAFELLDLENLNTFMFRKHYQDRTILVVLNFTAVNQKAPESDDMGLLMSSYPKVLPNVLQPFEGRVYASY</sequence>
<evidence type="ECO:0000256" key="2">
    <source>
        <dbReference type="ARBA" id="ARBA00008061"/>
    </source>
</evidence>
<comment type="catalytic activity">
    <reaction evidence="1">
        <text>Hydrolysis of terminal, non-reducing (1-&gt;4)-linked alpha-D-glucose residues with release of alpha-D-glucose.</text>
        <dbReference type="EC" id="3.2.1.20"/>
    </reaction>
</comment>
<comment type="similarity">
    <text evidence="2">Belongs to the glycosyl hydrolase 13 family.</text>
</comment>
<evidence type="ECO:0000256" key="8">
    <source>
        <dbReference type="ARBA" id="ARBA00073730"/>
    </source>
</evidence>
<dbReference type="InterPro" id="IPR045857">
    <property type="entry name" value="O16G_dom_2"/>
</dbReference>
<evidence type="ECO:0000256" key="3">
    <source>
        <dbReference type="ARBA" id="ARBA00012741"/>
    </source>
</evidence>
<dbReference type="FunFam" id="3.20.20.80:FF:000064">
    <property type="entry name" value="Oligo-1,6-glucosidase"/>
    <property type="match status" value="1"/>
</dbReference>
<dbReference type="InterPro" id="IPR006047">
    <property type="entry name" value="GH13_cat_dom"/>
</dbReference>
<evidence type="ECO:0000256" key="5">
    <source>
        <dbReference type="ARBA" id="ARBA00023295"/>
    </source>
</evidence>
<dbReference type="OrthoDB" id="1740265at2759"/>
<dbReference type="GO" id="GO:0005987">
    <property type="term" value="P:sucrose catabolic process"/>
    <property type="evidence" value="ECO:0007669"/>
    <property type="project" value="TreeGrafter"/>
</dbReference>
<dbReference type="GO" id="GO:0004575">
    <property type="term" value="F:sucrose alpha-glucosidase activity"/>
    <property type="evidence" value="ECO:0007669"/>
    <property type="project" value="TreeGrafter"/>
</dbReference>
<evidence type="ECO:0000256" key="7">
    <source>
        <dbReference type="ARBA" id="ARBA00041343"/>
    </source>
</evidence>
<reference evidence="10" key="1">
    <citation type="journal article" date="2020" name="Stud. Mycol.">
        <title>101 Dothideomycetes genomes: a test case for predicting lifestyles and emergence of pathogens.</title>
        <authorList>
            <person name="Haridas S."/>
            <person name="Albert R."/>
            <person name="Binder M."/>
            <person name="Bloem J."/>
            <person name="Labutti K."/>
            <person name="Salamov A."/>
            <person name="Andreopoulos B."/>
            <person name="Baker S."/>
            <person name="Barry K."/>
            <person name="Bills G."/>
            <person name="Bluhm B."/>
            <person name="Cannon C."/>
            <person name="Castanera R."/>
            <person name="Culley D."/>
            <person name="Daum C."/>
            <person name="Ezra D."/>
            <person name="Gonzalez J."/>
            <person name="Henrissat B."/>
            <person name="Kuo A."/>
            <person name="Liang C."/>
            <person name="Lipzen A."/>
            <person name="Lutzoni F."/>
            <person name="Magnuson J."/>
            <person name="Mondo S."/>
            <person name="Nolan M."/>
            <person name="Ohm R."/>
            <person name="Pangilinan J."/>
            <person name="Park H.-J."/>
            <person name="Ramirez L."/>
            <person name="Alfaro M."/>
            <person name="Sun H."/>
            <person name="Tritt A."/>
            <person name="Yoshinaga Y."/>
            <person name="Zwiers L.-H."/>
            <person name="Turgeon B."/>
            <person name="Goodwin S."/>
            <person name="Spatafora J."/>
            <person name="Crous P."/>
            <person name="Grigoriev I."/>
        </authorList>
    </citation>
    <scope>NUCLEOTIDE SEQUENCE</scope>
    <source>
        <strain evidence="10">CBS 119925</strain>
    </source>
</reference>
<evidence type="ECO:0000256" key="6">
    <source>
        <dbReference type="ARBA" id="ARBA00026248"/>
    </source>
</evidence>
<dbReference type="Gene3D" id="3.20.20.80">
    <property type="entry name" value="Glycosidases"/>
    <property type="match status" value="1"/>
</dbReference>
<keyword evidence="4 10" id="KW-0378">Hydrolase</keyword>
<feature type="domain" description="Glycosyl hydrolase family 13 catalytic" evidence="9">
    <location>
        <begin position="22"/>
        <end position="453"/>
    </location>
</feature>
<dbReference type="InterPro" id="IPR013780">
    <property type="entry name" value="Glyco_hydro_b"/>
</dbReference>
<gene>
    <name evidence="10" type="ORF">M011DRAFT_469532</name>
</gene>
<dbReference type="SUPFAM" id="SSF51011">
    <property type="entry name" value="Glycosyl hydrolase domain"/>
    <property type="match status" value="1"/>
</dbReference>
<dbReference type="GO" id="GO:0033934">
    <property type="term" value="F:glucan 1,4-alpha-maltotriohydrolase activity"/>
    <property type="evidence" value="ECO:0007669"/>
    <property type="project" value="TreeGrafter"/>
</dbReference>
<dbReference type="SUPFAM" id="SSF51445">
    <property type="entry name" value="(Trans)glycosidases"/>
    <property type="match status" value="1"/>
</dbReference>
<dbReference type="GO" id="GO:0004556">
    <property type="term" value="F:alpha-amylase activity"/>
    <property type="evidence" value="ECO:0007669"/>
    <property type="project" value="TreeGrafter"/>
</dbReference>
<dbReference type="Pfam" id="PF00128">
    <property type="entry name" value="Alpha-amylase"/>
    <property type="match status" value="1"/>
</dbReference>
<dbReference type="EMBL" id="MU006582">
    <property type="protein sequence ID" value="KAF2745474.1"/>
    <property type="molecule type" value="Genomic_DNA"/>
</dbReference>
<keyword evidence="11" id="KW-1185">Reference proteome</keyword>
<dbReference type="FunFam" id="3.20.20.80:FF:000087">
    <property type="entry name" value="Oligo-1,6-glucosidase IMA1"/>
    <property type="match status" value="1"/>
</dbReference>
<keyword evidence="5" id="KW-0326">Glycosidase</keyword>
<evidence type="ECO:0000313" key="11">
    <source>
        <dbReference type="Proteomes" id="UP000799440"/>
    </source>
</evidence>
<dbReference type="Gene3D" id="3.90.400.10">
    <property type="entry name" value="Oligo-1,6-glucosidase, Domain 2"/>
    <property type="match status" value="1"/>
</dbReference>
<proteinExistence type="inferred from homology"/>
<name>A0A6A6V6X9_9PLEO</name>
<dbReference type="EC" id="3.2.1.20" evidence="3"/>
<accession>A0A6A6V6X9</accession>